<evidence type="ECO:0000256" key="4">
    <source>
        <dbReference type="ARBA" id="ARBA00022912"/>
    </source>
</evidence>
<dbReference type="InterPro" id="IPR000387">
    <property type="entry name" value="Tyr_Pase_dom"/>
</dbReference>
<feature type="domain" description="Tyrosine-protein phosphatase" evidence="6">
    <location>
        <begin position="23"/>
        <end position="168"/>
    </location>
</feature>
<evidence type="ECO:0000313" key="8">
    <source>
        <dbReference type="EMBL" id="KAF8424235.1"/>
    </source>
</evidence>
<keyword evidence="9" id="KW-1185">Reference proteome</keyword>
<dbReference type="GO" id="GO:0043409">
    <property type="term" value="P:negative regulation of MAPK cascade"/>
    <property type="evidence" value="ECO:0007669"/>
    <property type="project" value="TreeGrafter"/>
</dbReference>
<dbReference type="Pfam" id="PF00782">
    <property type="entry name" value="DSPc"/>
    <property type="match status" value="1"/>
</dbReference>
<organism evidence="8 9">
    <name type="scientific">Boletus edulis BED1</name>
    <dbReference type="NCBI Taxonomy" id="1328754"/>
    <lineage>
        <taxon>Eukaryota</taxon>
        <taxon>Fungi</taxon>
        <taxon>Dikarya</taxon>
        <taxon>Basidiomycota</taxon>
        <taxon>Agaricomycotina</taxon>
        <taxon>Agaricomycetes</taxon>
        <taxon>Agaricomycetidae</taxon>
        <taxon>Boletales</taxon>
        <taxon>Boletineae</taxon>
        <taxon>Boletaceae</taxon>
        <taxon>Boletoideae</taxon>
        <taxon>Boletus</taxon>
    </lineage>
</organism>
<protein>
    <recommendedName>
        <fullName evidence="2">protein-tyrosine-phosphatase</fullName>
        <ecNumber evidence="2">3.1.3.48</ecNumber>
    </recommendedName>
</protein>
<evidence type="ECO:0000259" key="6">
    <source>
        <dbReference type="PROSITE" id="PS50054"/>
    </source>
</evidence>
<dbReference type="GO" id="GO:0005737">
    <property type="term" value="C:cytoplasm"/>
    <property type="evidence" value="ECO:0007669"/>
    <property type="project" value="TreeGrafter"/>
</dbReference>
<keyword evidence="4" id="KW-0904">Protein phosphatase</keyword>
<keyword evidence="3" id="KW-0378">Hydrolase</keyword>
<proteinExistence type="inferred from homology"/>
<dbReference type="EC" id="3.1.3.48" evidence="2"/>
<reference evidence="8" key="2">
    <citation type="journal article" date="2020" name="Nat. Commun.">
        <title>Large-scale genome sequencing of mycorrhizal fungi provides insights into the early evolution of symbiotic traits.</title>
        <authorList>
            <person name="Miyauchi S."/>
            <person name="Kiss E."/>
            <person name="Kuo A."/>
            <person name="Drula E."/>
            <person name="Kohler A."/>
            <person name="Sanchez-Garcia M."/>
            <person name="Morin E."/>
            <person name="Andreopoulos B."/>
            <person name="Barry K.W."/>
            <person name="Bonito G."/>
            <person name="Buee M."/>
            <person name="Carver A."/>
            <person name="Chen C."/>
            <person name="Cichocki N."/>
            <person name="Clum A."/>
            <person name="Culley D."/>
            <person name="Crous P.W."/>
            <person name="Fauchery L."/>
            <person name="Girlanda M."/>
            <person name="Hayes R.D."/>
            <person name="Keri Z."/>
            <person name="LaButti K."/>
            <person name="Lipzen A."/>
            <person name="Lombard V."/>
            <person name="Magnuson J."/>
            <person name="Maillard F."/>
            <person name="Murat C."/>
            <person name="Nolan M."/>
            <person name="Ohm R.A."/>
            <person name="Pangilinan J."/>
            <person name="Pereira M.F."/>
            <person name="Perotto S."/>
            <person name="Peter M."/>
            <person name="Pfister S."/>
            <person name="Riley R."/>
            <person name="Sitrit Y."/>
            <person name="Stielow J.B."/>
            <person name="Szollosi G."/>
            <person name="Zifcakova L."/>
            <person name="Stursova M."/>
            <person name="Spatafora J.W."/>
            <person name="Tedersoo L."/>
            <person name="Vaario L.M."/>
            <person name="Yamada A."/>
            <person name="Yan M."/>
            <person name="Wang P."/>
            <person name="Xu J."/>
            <person name="Bruns T."/>
            <person name="Baldrian P."/>
            <person name="Vilgalys R."/>
            <person name="Dunand C."/>
            <person name="Henrissat B."/>
            <person name="Grigoriev I.V."/>
            <person name="Hibbett D."/>
            <person name="Nagy L.G."/>
            <person name="Martin F.M."/>
        </authorList>
    </citation>
    <scope>NUCLEOTIDE SEQUENCE</scope>
    <source>
        <strain evidence="8">BED1</strain>
    </source>
</reference>
<evidence type="ECO:0000259" key="7">
    <source>
        <dbReference type="PROSITE" id="PS50056"/>
    </source>
</evidence>
<dbReference type="SUPFAM" id="SSF52799">
    <property type="entry name" value="(Phosphotyrosine protein) phosphatases II"/>
    <property type="match status" value="1"/>
</dbReference>
<dbReference type="PANTHER" id="PTHR10159:SF519">
    <property type="entry name" value="DUAL SPECIFICITY PROTEIN PHOSPHATASE MPK3"/>
    <property type="match status" value="1"/>
</dbReference>
<dbReference type="GO" id="GO:0008330">
    <property type="term" value="F:protein tyrosine/threonine phosphatase activity"/>
    <property type="evidence" value="ECO:0007669"/>
    <property type="project" value="TreeGrafter"/>
</dbReference>
<evidence type="ECO:0000256" key="3">
    <source>
        <dbReference type="ARBA" id="ARBA00022801"/>
    </source>
</evidence>
<dbReference type="PROSITE" id="PS50054">
    <property type="entry name" value="TYR_PHOSPHATASE_DUAL"/>
    <property type="match status" value="1"/>
</dbReference>
<dbReference type="InterPro" id="IPR029021">
    <property type="entry name" value="Prot-tyrosine_phosphatase-like"/>
</dbReference>
<comment type="caution">
    <text evidence="8">The sequence shown here is derived from an EMBL/GenBank/DDBJ whole genome shotgun (WGS) entry which is preliminary data.</text>
</comment>
<comment type="similarity">
    <text evidence="1">Belongs to the protein-tyrosine phosphatase family. Non-receptor class dual specificity subfamily.</text>
</comment>
<evidence type="ECO:0000256" key="1">
    <source>
        <dbReference type="ARBA" id="ARBA00008601"/>
    </source>
</evidence>
<evidence type="ECO:0000256" key="2">
    <source>
        <dbReference type="ARBA" id="ARBA00013064"/>
    </source>
</evidence>
<dbReference type="PROSITE" id="PS50056">
    <property type="entry name" value="TYR_PHOSPHATASE_2"/>
    <property type="match status" value="1"/>
</dbReference>
<dbReference type="SMART" id="SM00195">
    <property type="entry name" value="DSPc"/>
    <property type="match status" value="1"/>
</dbReference>
<dbReference type="Gene3D" id="3.90.190.10">
    <property type="entry name" value="Protein tyrosine phosphatase superfamily"/>
    <property type="match status" value="1"/>
</dbReference>
<dbReference type="AlphaFoldDB" id="A0AAD4BF70"/>
<dbReference type="InterPro" id="IPR000340">
    <property type="entry name" value="Dual-sp_phosphatase_cat-dom"/>
</dbReference>
<dbReference type="GO" id="GO:0017017">
    <property type="term" value="F:MAP kinase tyrosine/serine/threonine phosphatase activity"/>
    <property type="evidence" value="ECO:0007669"/>
    <property type="project" value="TreeGrafter"/>
</dbReference>
<dbReference type="CDD" id="cd14498">
    <property type="entry name" value="DSP"/>
    <property type="match status" value="1"/>
</dbReference>
<dbReference type="PROSITE" id="PS00383">
    <property type="entry name" value="TYR_PHOSPHATASE_1"/>
    <property type="match status" value="1"/>
</dbReference>
<dbReference type="GO" id="GO:0033550">
    <property type="term" value="F:MAP kinase tyrosine phosphatase activity"/>
    <property type="evidence" value="ECO:0007669"/>
    <property type="project" value="TreeGrafter"/>
</dbReference>
<reference evidence="8" key="1">
    <citation type="submission" date="2019-10" db="EMBL/GenBank/DDBJ databases">
        <authorList>
            <consortium name="DOE Joint Genome Institute"/>
            <person name="Kuo A."/>
            <person name="Miyauchi S."/>
            <person name="Kiss E."/>
            <person name="Drula E."/>
            <person name="Kohler A."/>
            <person name="Sanchez-Garcia M."/>
            <person name="Andreopoulos B."/>
            <person name="Barry K.W."/>
            <person name="Bonito G."/>
            <person name="Buee M."/>
            <person name="Carver A."/>
            <person name="Chen C."/>
            <person name="Cichocki N."/>
            <person name="Clum A."/>
            <person name="Culley D."/>
            <person name="Crous P.W."/>
            <person name="Fauchery L."/>
            <person name="Girlanda M."/>
            <person name="Hayes R."/>
            <person name="Keri Z."/>
            <person name="LaButti K."/>
            <person name="Lipzen A."/>
            <person name="Lombard V."/>
            <person name="Magnuson J."/>
            <person name="Maillard F."/>
            <person name="Morin E."/>
            <person name="Murat C."/>
            <person name="Nolan M."/>
            <person name="Ohm R."/>
            <person name="Pangilinan J."/>
            <person name="Pereira M."/>
            <person name="Perotto S."/>
            <person name="Peter M."/>
            <person name="Riley R."/>
            <person name="Sitrit Y."/>
            <person name="Stielow B."/>
            <person name="Szollosi G."/>
            <person name="Zifcakova L."/>
            <person name="Stursova M."/>
            <person name="Spatafora J.W."/>
            <person name="Tedersoo L."/>
            <person name="Vaario L.-M."/>
            <person name="Yamada A."/>
            <person name="Yan M."/>
            <person name="Wang P."/>
            <person name="Xu J."/>
            <person name="Bruns T."/>
            <person name="Baldrian P."/>
            <person name="Vilgalys R."/>
            <person name="Henrissat B."/>
            <person name="Grigoriev I.V."/>
            <person name="Hibbett D."/>
            <person name="Nagy L.G."/>
            <person name="Martin F.M."/>
        </authorList>
    </citation>
    <scope>NUCLEOTIDE SEQUENCE</scope>
    <source>
        <strain evidence="8">BED1</strain>
    </source>
</reference>
<accession>A0AAD4BF70</accession>
<sequence length="233" mass="25134">MPKIKVSKAKANSAQSTKATPDSVSLILPYLYIGPCSATSSTSTFLARQGITHIISVGKKPNSTRDGITYLRLTIEDNPSADLSKACTEATAFIDQARGAKNAKPSKIFVHCSAGISRSPSVVAFYLMQRCDMSLRRALGLIVRARPNACPNYGFVVQLKQAEVDLRGSSSLPPDLMFLPSKKEERLAFLEEDPQLDDGNVESSKSASMSGNIGKQHGKFLRRLVAVNSAESP</sequence>
<name>A0AAD4BF70_BOLED</name>
<dbReference type="Proteomes" id="UP001194468">
    <property type="component" value="Unassembled WGS sequence"/>
</dbReference>
<evidence type="ECO:0000313" key="9">
    <source>
        <dbReference type="Proteomes" id="UP001194468"/>
    </source>
</evidence>
<dbReference type="InterPro" id="IPR020422">
    <property type="entry name" value="TYR_PHOSPHATASE_DUAL_dom"/>
</dbReference>
<feature type="region of interest" description="Disordered" evidence="5">
    <location>
        <begin position="191"/>
        <end position="215"/>
    </location>
</feature>
<dbReference type="EMBL" id="WHUW01000106">
    <property type="protein sequence ID" value="KAF8424235.1"/>
    <property type="molecule type" value="Genomic_DNA"/>
</dbReference>
<dbReference type="PANTHER" id="PTHR10159">
    <property type="entry name" value="DUAL SPECIFICITY PROTEIN PHOSPHATASE"/>
    <property type="match status" value="1"/>
</dbReference>
<feature type="compositionally biased region" description="Polar residues" evidence="5">
    <location>
        <begin position="201"/>
        <end position="213"/>
    </location>
</feature>
<feature type="domain" description="Tyrosine specific protein phosphatases" evidence="7">
    <location>
        <begin position="91"/>
        <end position="149"/>
    </location>
</feature>
<evidence type="ECO:0000256" key="5">
    <source>
        <dbReference type="SAM" id="MobiDB-lite"/>
    </source>
</evidence>
<feature type="compositionally biased region" description="Acidic residues" evidence="5">
    <location>
        <begin position="191"/>
        <end position="200"/>
    </location>
</feature>
<dbReference type="InterPro" id="IPR016130">
    <property type="entry name" value="Tyr_Pase_AS"/>
</dbReference>
<gene>
    <name evidence="8" type="ORF">L210DRAFT_3634813</name>
</gene>